<dbReference type="Gene3D" id="3.20.20.100">
    <property type="entry name" value="NADP-dependent oxidoreductase domain"/>
    <property type="match status" value="1"/>
</dbReference>
<dbReference type="RefSeq" id="WP_136432237.1">
    <property type="nucleotide sequence ID" value="NZ_JBHSNS010000008.1"/>
</dbReference>
<sequence length="338" mass="35949">MAAESNVTASSVTAPPQRRLGRSGLVVSAVGLGCNNLGRPGTATESQKGTDRVVGAALDAGITLFDVADTYGATPGLAEERLGKALGSRRSEVVVATKFGMDMKGVNGPDFGARGSRRYIRTAIEASLRRLGTDWVDLYQFHTPDPSTPIEETLSALDDLVREGKVRYVGHSNRAGWQIAEAELVARQLGVERFVSAQNHYNLTDRRAELEVLPASRAFGLGVLPYFPLANGVLTGKYATGVPPEGSRLTRGRQYLLEAAVSPPLRSYSAFARERGVPEVTVAIGWLLAQEPVTSVIAGATAPEQAVANAAAAHWGPTHDDLAELDTMFPSPEPISPF</sequence>
<organism evidence="3 4">
    <name type="scientific">Nocardioides vastitatis</name>
    <dbReference type="NCBI Taxonomy" id="2568655"/>
    <lineage>
        <taxon>Bacteria</taxon>
        <taxon>Bacillati</taxon>
        <taxon>Actinomycetota</taxon>
        <taxon>Actinomycetes</taxon>
        <taxon>Propionibacteriales</taxon>
        <taxon>Nocardioidaceae</taxon>
        <taxon>Nocardioides</taxon>
    </lineage>
</organism>
<dbReference type="InterPro" id="IPR036812">
    <property type="entry name" value="NAD(P)_OxRdtase_dom_sf"/>
</dbReference>
<reference evidence="4" key="1">
    <citation type="journal article" date="2019" name="Int. J. Syst. Evol. Microbiol.">
        <title>The Global Catalogue of Microorganisms (GCM) 10K type strain sequencing project: providing services to taxonomists for standard genome sequencing and annotation.</title>
        <authorList>
            <consortium name="The Broad Institute Genomics Platform"/>
            <consortium name="The Broad Institute Genome Sequencing Center for Infectious Disease"/>
            <person name="Wu L."/>
            <person name="Ma J."/>
        </authorList>
    </citation>
    <scope>NUCLEOTIDE SEQUENCE [LARGE SCALE GENOMIC DNA]</scope>
    <source>
        <strain evidence="4">YIM 94188</strain>
    </source>
</reference>
<gene>
    <name evidence="3" type="ORF">ACFPQB_15995</name>
</gene>
<dbReference type="PANTHER" id="PTHR43364">
    <property type="entry name" value="NADH-SPECIFIC METHYLGLYOXAL REDUCTASE-RELATED"/>
    <property type="match status" value="1"/>
</dbReference>
<protein>
    <submittedName>
        <fullName evidence="3">Aldo/keto reductase</fullName>
    </submittedName>
</protein>
<evidence type="ECO:0000313" key="3">
    <source>
        <dbReference type="EMBL" id="MFC5730427.1"/>
    </source>
</evidence>
<dbReference type="InterPro" id="IPR050523">
    <property type="entry name" value="AKR_Detox_Biosynth"/>
</dbReference>
<name>A0ABW0ZJ99_9ACTN</name>
<accession>A0ABW0ZJ99</accession>
<evidence type="ECO:0000259" key="2">
    <source>
        <dbReference type="Pfam" id="PF00248"/>
    </source>
</evidence>
<evidence type="ECO:0000313" key="4">
    <source>
        <dbReference type="Proteomes" id="UP001596072"/>
    </source>
</evidence>
<dbReference type="Pfam" id="PF00248">
    <property type="entry name" value="Aldo_ket_red"/>
    <property type="match status" value="1"/>
</dbReference>
<keyword evidence="1" id="KW-0560">Oxidoreductase</keyword>
<dbReference type="Proteomes" id="UP001596072">
    <property type="component" value="Unassembled WGS sequence"/>
</dbReference>
<feature type="domain" description="NADP-dependent oxidoreductase" evidence="2">
    <location>
        <begin position="30"/>
        <end position="326"/>
    </location>
</feature>
<comment type="caution">
    <text evidence="3">The sequence shown here is derived from an EMBL/GenBank/DDBJ whole genome shotgun (WGS) entry which is preliminary data.</text>
</comment>
<proteinExistence type="predicted"/>
<dbReference type="PANTHER" id="PTHR43364:SF4">
    <property type="entry name" value="NAD(P)-LINKED OXIDOREDUCTASE SUPERFAMILY PROTEIN"/>
    <property type="match status" value="1"/>
</dbReference>
<dbReference type="InterPro" id="IPR023210">
    <property type="entry name" value="NADP_OxRdtase_dom"/>
</dbReference>
<dbReference type="EMBL" id="JBHSNS010000008">
    <property type="protein sequence ID" value="MFC5730427.1"/>
    <property type="molecule type" value="Genomic_DNA"/>
</dbReference>
<dbReference type="SUPFAM" id="SSF51430">
    <property type="entry name" value="NAD(P)-linked oxidoreductase"/>
    <property type="match status" value="1"/>
</dbReference>
<evidence type="ECO:0000256" key="1">
    <source>
        <dbReference type="ARBA" id="ARBA00023002"/>
    </source>
</evidence>
<keyword evidence="4" id="KW-1185">Reference proteome</keyword>